<dbReference type="InterPro" id="IPR011042">
    <property type="entry name" value="6-blade_b-propeller_TolB-like"/>
</dbReference>
<sequence>MVNKLMDIISPNFPTTWTLLLNALSPYLGNEQLHGQSVTDISNICRSLMAKQIISYGSYDKLYTAVDDIDSNAAVVISSAVASIQALILEGKTEGDVSNEVIGDRSDKTLPIKGVYCTKFSSRIISDTKEGSYMVQRMVTLPNDRVIVLDRDNTKLKLFSSEYKFMHSVCVSGFPVGLTVVDESTVAVSDESTNCIALYTVHNIVNKSASIQCGREGGYLMDISYSNHHFICLKFNYADKVRTIERVSMTGQRETVFKGQEWCDIGYHVIARENRFYTTECVRDTVRCMTYDGKVLWKRKTPFGPMGITVVRGTLCVVALTKGVVCQLSLDGERYDHQVIQGVTKPYIYCICYQSVRKRLLVSSSIPGEPIKVYTIS</sequence>
<comment type="caution">
    <text evidence="1">The sequence shown here is derived from an EMBL/GenBank/DDBJ whole genome shotgun (WGS) entry which is preliminary data.</text>
</comment>
<dbReference type="Gene3D" id="2.120.10.30">
    <property type="entry name" value="TolB, C-terminal domain"/>
    <property type="match status" value="1"/>
</dbReference>
<name>A0A210QBQ4_MIZYE</name>
<proteinExistence type="predicted"/>
<accession>A0A210QBQ4</accession>
<keyword evidence="2" id="KW-1185">Reference proteome</keyword>
<organism evidence="1 2">
    <name type="scientific">Mizuhopecten yessoensis</name>
    <name type="common">Japanese scallop</name>
    <name type="synonym">Patinopecten yessoensis</name>
    <dbReference type="NCBI Taxonomy" id="6573"/>
    <lineage>
        <taxon>Eukaryota</taxon>
        <taxon>Metazoa</taxon>
        <taxon>Spiralia</taxon>
        <taxon>Lophotrochozoa</taxon>
        <taxon>Mollusca</taxon>
        <taxon>Bivalvia</taxon>
        <taxon>Autobranchia</taxon>
        <taxon>Pteriomorphia</taxon>
        <taxon>Pectinida</taxon>
        <taxon>Pectinoidea</taxon>
        <taxon>Pectinidae</taxon>
        <taxon>Mizuhopecten</taxon>
    </lineage>
</organism>
<protein>
    <submittedName>
        <fullName evidence="1">Uncharacterized protein</fullName>
    </submittedName>
</protein>
<reference evidence="1 2" key="1">
    <citation type="journal article" date="2017" name="Nat. Ecol. Evol.">
        <title>Scallop genome provides insights into evolution of bilaterian karyotype and development.</title>
        <authorList>
            <person name="Wang S."/>
            <person name="Zhang J."/>
            <person name="Jiao W."/>
            <person name="Li J."/>
            <person name="Xun X."/>
            <person name="Sun Y."/>
            <person name="Guo X."/>
            <person name="Huan P."/>
            <person name="Dong B."/>
            <person name="Zhang L."/>
            <person name="Hu X."/>
            <person name="Sun X."/>
            <person name="Wang J."/>
            <person name="Zhao C."/>
            <person name="Wang Y."/>
            <person name="Wang D."/>
            <person name="Huang X."/>
            <person name="Wang R."/>
            <person name="Lv J."/>
            <person name="Li Y."/>
            <person name="Zhang Z."/>
            <person name="Liu B."/>
            <person name="Lu W."/>
            <person name="Hui Y."/>
            <person name="Liang J."/>
            <person name="Zhou Z."/>
            <person name="Hou R."/>
            <person name="Li X."/>
            <person name="Liu Y."/>
            <person name="Li H."/>
            <person name="Ning X."/>
            <person name="Lin Y."/>
            <person name="Zhao L."/>
            <person name="Xing Q."/>
            <person name="Dou J."/>
            <person name="Li Y."/>
            <person name="Mao J."/>
            <person name="Guo H."/>
            <person name="Dou H."/>
            <person name="Li T."/>
            <person name="Mu C."/>
            <person name="Jiang W."/>
            <person name="Fu Q."/>
            <person name="Fu X."/>
            <person name="Miao Y."/>
            <person name="Liu J."/>
            <person name="Yu Q."/>
            <person name="Li R."/>
            <person name="Liao H."/>
            <person name="Li X."/>
            <person name="Kong Y."/>
            <person name="Jiang Z."/>
            <person name="Chourrout D."/>
            <person name="Li R."/>
            <person name="Bao Z."/>
        </authorList>
    </citation>
    <scope>NUCLEOTIDE SEQUENCE [LARGE SCALE GENOMIC DNA]</scope>
    <source>
        <strain evidence="1 2">PY_sf001</strain>
    </source>
</reference>
<gene>
    <name evidence="1" type="ORF">KP79_PYT14867</name>
</gene>
<dbReference type="SUPFAM" id="SSF63829">
    <property type="entry name" value="Calcium-dependent phosphotriesterase"/>
    <property type="match status" value="1"/>
</dbReference>
<evidence type="ECO:0000313" key="1">
    <source>
        <dbReference type="EMBL" id="OWF46164.1"/>
    </source>
</evidence>
<evidence type="ECO:0000313" key="2">
    <source>
        <dbReference type="Proteomes" id="UP000242188"/>
    </source>
</evidence>
<dbReference type="OrthoDB" id="6137855at2759"/>
<dbReference type="AlphaFoldDB" id="A0A210QBQ4"/>
<dbReference type="EMBL" id="NEDP02004255">
    <property type="protein sequence ID" value="OWF46164.1"/>
    <property type="molecule type" value="Genomic_DNA"/>
</dbReference>
<dbReference type="Proteomes" id="UP000242188">
    <property type="component" value="Unassembled WGS sequence"/>
</dbReference>